<keyword evidence="3" id="KW-1185">Reference proteome</keyword>
<dbReference type="GO" id="GO:0034398">
    <property type="term" value="P:telomere tethering at nuclear periphery"/>
    <property type="evidence" value="ECO:0007669"/>
    <property type="project" value="TreeGrafter"/>
</dbReference>
<dbReference type="GO" id="GO:0006607">
    <property type="term" value="P:NLS-bearing protein import into nucleus"/>
    <property type="evidence" value="ECO:0007669"/>
    <property type="project" value="TreeGrafter"/>
</dbReference>
<feature type="compositionally biased region" description="Polar residues" evidence="1">
    <location>
        <begin position="438"/>
        <end position="448"/>
    </location>
</feature>
<sequence>MAKAGPVRNRGTRSKPYERGRQDGTEKQQGWSIFGRIRDFFLGNNPQPENDDSDEDMDDGYSQSMGRVPAIIDEEPSQFGRPDQSIGRFQSANNSLALTPRRQGQSLQSRIMSTPLRDPQMVAKAVPSAEPSIISRQGTPFNTASPNDALRQFFKQKGDQELSNMEVVGVLSLIGQAVSRNESMIDFSTIHQPDDPNASYDMPSNILSGARTSTPNVSVPDQYSFRSSPSTSRTWNRSRRGLSSGPRISRSKPATPYSKPAPSPQVLSPSSMSNTASALLEILDEPNASSSGPLSPRKRKDPVEDSYTKYRPSRSSGLRNTILASNAEPVIPTADLGVPKVAPKAVPDLFKPLDPEPKASPFQMRPLEPVSGPETTPKPITDPEPKPHFNFGAAKPAFTPQPREHVAESKSTQVQFADPKDEVIDLVDDESAPEPVSKPSTTLATSAVSTDTIPDFVFDPIPEEGEPMDLTPAEQAQVRELETSFTF</sequence>
<dbReference type="PANTHER" id="PTHR28284:SF1">
    <property type="entry name" value="NUCLEOPORIN NUP60"/>
    <property type="match status" value="1"/>
</dbReference>
<dbReference type="GO" id="GO:0017056">
    <property type="term" value="F:structural constituent of nuclear pore"/>
    <property type="evidence" value="ECO:0007669"/>
    <property type="project" value="InterPro"/>
</dbReference>
<name>A0A2T0FIQ7_9ASCO</name>
<feature type="region of interest" description="Disordered" evidence="1">
    <location>
        <begin position="352"/>
        <end position="419"/>
    </location>
</feature>
<dbReference type="RefSeq" id="XP_024664764.1">
    <property type="nucleotide sequence ID" value="XM_024808996.1"/>
</dbReference>
<accession>A0A2T0FIQ7</accession>
<dbReference type="InterPro" id="IPR034432">
    <property type="entry name" value="Nup60"/>
</dbReference>
<feature type="region of interest" description="Disordered" evidence="1">
    <location>
        <begin position="188"/>
        <end position="273"/>
    </location>
</feature>
<evidence type="ECO:0000313" key="3">
    <source>
        <dbReference type="Proteomes" id="UP000238350"/>
    </source>
</evidence>
<feature type="compositionally biased region" description="Polar residues" evidence="1">
    <location>
        <begin position="205"/>
        <end position="235"/>
    </location>
</feature>
<feature type="region of interest" description="Disordered" evidence="1">
    <location>
        <begin position="429"/>
        <end position="448"/>
    </location>
</feature>
<dbReference type="GO" id="GO:0016973">
    <property type="term" value="P:poly(A)+ mRNA export from nucleus"/>
    <property type="evidence" value="ECO:0007669"/>
    <property type="project" value="TreeGrafter"/>
</dbReference>
<comment type="caution">
    <text evidence="2">The sequence shown here is derived from an EMBL/GenBank/DDBJ whole genome shotgun (WGS) entry which is preliminary data.</text>
</comment>
<dbReference type="EMBL" id="NDIQ01000021">
    <property type="protein sequence ID" value="PRT54819.1"/>
    <property type="molecule type" value="Genomic_DNA"/>
</dbReference>
<feature type="compositionally biased region" description="Basic and acidic residues" evidence="1">
    <location>
        <begin position="15"/>
        <end position="26"/>
    </location>
</feature>
<dbReference type="OrthoDB" id="5370852at2759"/>
<dbReference type="AlphaFoldDB" id="A0A2T0FIQ7"/>
<organism evidence="2 3">
    <name type="scientific">Wickerhamiella sorbophila</name>
    <dbReference type="NCBI Taxonomy" id="45607"/>
    <lineage>
        <taxon>Eukaryota</taxon>
        <taxon>Fungi</taxon>
        <taxon>Dikarya</taxon>
        <taxon>Ascomycota</taxon>
        <taxon>Saccharomycotina</taxon>
        <taxon>Dipodascomycetes</taxon>
        <taxon>Dipodascales</taxon>
        <taxon>Trichomonascaceae</taxon>
        <taxon>Wickerhamiella</taxon>
    </lineage>
</organism>
<feature type="region of interest" description="Disordered" evidence="1">
    <location>
        <begin position="286"/>
        <end position="321"/>
    </location>
</feature>
<dbReference type="Proteomes" id="UP000238350">
    <property type="component" value="Unassembled WGS sequence"/>
</dbReference>
<dbReference type="GeneID" id="36516187"/>
<protein>
    <submittedName>
        <fullName evidence="2">Uncharacterized protein</fullName>
    </submittedName>
</protein>
<dbReference type="PANTHER" id="PTHR28284">
    <property type="entry name" value="NUCLEOPORIN NUP60"/>
    <property type="match status" value="1"/>
</dbReference>
<feature type="compositionally biased region" description="Acidic residues" evidence="1">
    <location>
        <begin position="49"/>
        <end position="59"/>
    </location>
</feature>
<gene>
    <name evidence="2" type="ORF">B9G98_02439</name>
</gene>
<dbReference type="GO" id="GO:0031990">
    <property type="term" value="P:mRNA export from nucleus in response to heat stress"/>
    <property type="evidence" value="ECO:0007669"/>
    <property type="project" value="TreeGrafter"/>
</dbReference>
<dbReference type="GO" id="GO:0008298">
    <property type="term" value="P:intracellular mRNA localization"/>
    <property type="evidence" value="ECO:0007669"/>
    <property type="project" value="TreeGrafter"/>
</dbReference>
<feature type="region of interest" description="Disordered" evidence="1">
    <location>
        <begin position="1"/>
        <end position="64"/>
    </location>
</feature>
<dbReference type="GO" id="GO:0044615">
    <property type="term" value="C:nuclear pore nuclear basket"/>
    <property type="evidence" value="ECO:0007669"/>
    <property type="project" value="InterPro"/>
</dbReference>
<reference evidence="2 3" key="1">
    <citation type="submission" date="2017-04" db="EMBL/GenBank/DDBJ databases">
        <title>Genome sequencing of [Candida] sorbophila.</title>
        <authorList>
            <person name="Ahn J.O."/>
        </authorList>
    </citation>
    <scope>NUCLEOTIDE SEQUENCE [LARGE SCALE GENOMIC DNA]</scope>
    <source>
        <strain evidence="2 3">DS02</strain>
    </source>
</reference>
<evidence type="ECO:0000256" key="1">
    <source>
        <dbReference type="SAM" id="MobiDB-lite"/>
    </source>
</evidence>
<evidence type="ECO:0000313" key="2">
    <source>
        <dbReference type="EMBL" id="PRT54819.1"/>
    </source>
</evidence>
<proteinExistence type="predicted"/>